<dbReference type="PROSITE" id="PS51462">
    <property type="entry name" value="NUDIX"/>
    <property type="match status" value="1"/>
</dbReference>
<dbReference type="SUPFAM" id="SSF55811">
    <property type="entry name" value="Nudix"/>
    <property type="match status" value="1"/>
</dbReference>
<sequence>MNKFDEMILVVKRDVLFNDESNAFHGFLSDQEPKFKAIEKTLDTYETKRRGDMEEDPTFKQLVSYCLLVNERNEVLVYERLSGGGETRLHGNMSIGVGGHMNDFSNAGKFEDQMLENTYRELEEEVGLHQDDVVGMQTLGLINDDTNEVGQVHIGVVFKVDVKSEHISAVESDTLRIDWVDPKAFGDLDNYETWSALIIDALYKS</sequence>
<protein>
    <submittedName>
        <fullName evidence="2">Predicted phosphoesterase, NUDIX family</fullName>
    </submittedName>
</protein>
<dbReference type="AlphaFoldDB" id="A0A662Z233"/>
<gene>
    <name evidence="2" type="ORF">SAMN05192557_0260</name>
</gene>
<dbReference type="InterPro" id="IPR000086">
    <property type="entry name" value="NUDIX_hydrolase_dom"/>
</dbReference>
<dbReference type="RefSeq" id="WP_091473116.1">
    <property type="nucleotide sequence ID" value="NZ_FOIT01000001.1"/>
</dbReference>
<reference evidence="2 3" key="1">
    <citation type="submission" date="2016-10" db="EMBL/GenBank/DDBJ databases">
        <authorList>
            <person name="Varghese N."/>
            <person name="Submissions S."/>
        </authorList>
    </citation>
    <scope>NUCLEOTIDE SEQUENCE [LARGE SCALE GENOMIC DNA]</scope>
    <source>
        <strain evidence="2 3">IBRC-M10081</strain>
    </source>
</reference>
<dbReference type="Pfam" id="PF00293">
    <property type="entry name" value="NUDIX"/>
    <property type="match status" value="1"/>
</dbReference>
<proteinExistence type="predicted"/>
<keyword evidence="3" id="KW-1185">Reference proteome</keyword>
<dbReference type="Proteomes" id="UP000243605">
    <property type="component" value="Unassembled WGS sequence"/>
</dbReference>
<evidence type="ECO:0000259" key="1">
    <source>
        <dbReference type="PROSITE" id="PS51462"/>
    </source>
</evidence>
<dbReference type="EMBL" id="FOIT01000001">
    <property type="protein sequence ID" value="SEV82544.1"/>
    <property type="molecule type" value="Genomic_DNA"/>
</dbReference>
<accession>A0A662Z233</accession>
<name>A0A662Z233_9STAP</name>
<feature type="domain" description="Nudix hydrolase" evidence="1">
    <location>
        <begin position="59"/>
        <end position="202"/>
    </location>
</feature>
<evidence type="ECO:0000313" key="3">
    <source>
        <dbReference type="Proteomes" id="UP000243605"/>
    </source>
</evidence>
<dbReference type="InterPro" id="IPR015797">
    <property type="entry name" value="NUDIX_hydrolase-like_dom_sf"/>
</dbReference>
<dbReference type="OrthoDB" id="6398375at2"/>
<dbReference type="Gene3D" id="3.90.79.10">
    <property type="entry name" value="Nucleoside Triphosphate Pyrophosphohydrolase"/>
    <property type="match status" value="1"/>
</dbReference>
<organism evidence="2 3">
    <name type="scientific">Aliicoccus persicus</name>
    <dbReference type="NCBI Taxonomy" id="930138"/>
    <lineage>
        <taxon>Bacteria</taxon>
        <taxon>Bacillati</taxon>
        <taxon>Bacillota</taxon>
        <taxon>Bacilli</taxon>
        <taxon>Bacillales</taxon>
        <taxon>Staphylococcaceae</taxon>
        <taxon>Aliicoccus</taxon>
    </lineage>
</organism>
<evidence type="ECO:0000313" key="2">
    <source>
        <dbReference type="EMBL" id="SEV82544.1"/>
    </source>
</evidence>